<gene>
    <name evidence="2" type="ORF">chiPu_0028181</name>
</gene>
<proteinExistence type="predicted"/>
<feature type="region of interest" description="Disordered" evidence="1">
    <location>
        <begin position="1"/>
        <end position="20"/>
    </location>
</feature>
<accession>A0A401TN54</accession>
<dbReference type="AlphaFoldDB" id="A0A401TN54"/>
<reference evidence="2 3" key="1">
    <citation type="journal article" date="2018" name="Nat. Ecol. Evol.">
        <title>Shark genomes provide insights into elasmobranch evolution and the origin of vertebrates.</title>
        <authorList>
            <person name="Hara Y"/>
            <person name="Yamaguchi K"/>
            <person name="Onimaru K"/>
            <person name="Kadota M"/>
            <person name="Koyanagi M"/>
            <person name="Keeley SD"/>
            <person name="Tatsumi K"/>
            <person name="Tanaka K"/>
            <person name="Motone F"/>
            <person name="Kageyama Y"/>
            <person name="Nozu R"/>
            <person name="Adachi N"/>
            <person name="Nishimura O"/>
            <person name="Nakagawa R"/>
            <person name="Tanegashima C"/>
            <person name="Kiyatake I"/>
            <person name="Matsumoto R"/>
            <person name="Murakumo K"/>
            <person name="Nishida K"/>
            <person name="Terakita A"/>
            <person name="Kuratani S"/>
            <person name="Sato K"/>
            <person name="Hyodo S Kuraku.S."/>
        </authorList>
    </citation>
    <scope>NUCLEOTIDE SEQUENCE [LARGE SCALE GENOMIC DNA]</scope>
</reference>
<evidence type="ECO:0000313" key="2">
    <source>
        <dbReference type="EMBL" id="GCC44018.1"/>
    </source>
</evidence>
<feature type="non-terminal residue" evidence="2">
    <location>
        <position position="1"/>
    </location>
</feature>
<protein>
    <submittedName>
        <fullName evidence="2">Uncharacterized protein</fullName>
    </submittedName>
</protein>
<evidence type="ECO:0000313" key="3">
    <source>
        <dbReference type="Proteomes" id="UP000287033"/>
    </source>
</evidence>
<name>A0A401TN54_CHIPU</name>
<dbReference type="EMBL" id="BEZZ01125273">
    <property type="protein sequence ID" value="GCC44018.1"/>
    <property type="molecule type" value="Genomic_DNA"/>
</dbReference>
<sequence>PHSHPDQSARTHYRRIPTPGLRRAELCQDRACPDLDGRGGPAGTNARSWPGRSPSLPCHVGYSSSQEPRCPQASLHDPGGTLRCALRGRVFQQNHRHRLQRPLHLRHTYVTPCAG</sequence>
<comment type="caution">
    <text evidence="2">The sequence shown here is derived from an EMBL/GenBank/DDBJ whole genome shotgun (WGS) entry which is preliminary data.</text>
</comment>
<evidence type="ECO:0000256" key="1">
    <source>
        <dbReference type="SAM" id="MobiDB-lite"/>
    </source>
</evidence>
<dbReference type="Proteomes" id="UP000287033">
    <property type="component" value="Unassembled WGS sequence"/>
</dbReference>
<feature type="region of interest" description="Disordered" evidence="1">
    <location>
        <begin position="32"/>
        <end position="63"/>
    </location>
</feature>
<keyword evidence="3" id="KW-1185">Reference proteome</keyword>
<organism evidence="2 3">
    <name type="scientific">Chiloscyllium punctatum</name>
    <name type="common">Brownbanded bambooshark</name>
    <name type="synonym">Hemiscyllium punctatum</name>
    <dbReference type="NCBI Taxonomy" id="137246"/>
    <lineage>
        <taxon>Eukaryota</taxon>
        <taxon>Metazoa</taxon>
        <taxon>Chordata</taxon>
        <taxon>Craniata</taxon>
        <taxon>Vertebrata</taxon>
        <taxon>Chondrichthyes</taxon>
        <taxon>Elasmobranchii</taxon>
        <taxon>Galeomorphii</taxon>
        <taxon>Galeoidea</taxon>
        <taxon>Orectolobiformes</taxon>
        <taxon>Hemiscylliidae</taxon>
        <taxon>Chiloscyllium</taxon>
    </lineage>
</organism>